<dbReference type="Gene3D" id="3.40.50.720">
    <property type="entry name" value="NAD(P)-binding Rossmann-like Domain"/>
    <property type="match status" value="1"/>
</dbReference>
<dbReference type="Gene3D" id="1.10.1040.10">
    <property type="entry name" value="N-(1-d-carboxylethyl)-l-norvaline Dehydrogenase, domain 2"/>
    <property type="match status" value="1"/>
</dbReference>
<keyword evidence="5 12" id="KW-0521">NADP</keyword>
<dbReference type="SUPFAM" id="SSF51735">
    <property type="entry name" value="NAD(P)-binding Rossmann-fold domains"/>
    <property type="match status" value="1"/>
</dbReference>
<evidence type="ECO:0000256" key="7">
    <source>
        <dbReference type="ARBA" id="ARBA00023002"/>
    </source>
</evidence>
<evidence type="ECO:0000256" key="6">
    <source>
        <dbReference type="ARBA" id="ARBA00022993"/>
    </source>
</evidence>
<dbReference type="GO" id="GO:0005737">
    <property type="term" value="C:cytoplasm"/>
    <property type="evidence" value="ECO:0007669"/>
    <property type="project" value="TreeGrafter"/>
</dbReference>
<dbReference type="NCBIfam" id="TIGR00745">
    <property type="entry name" value="apbA_panE"/>
    <property type="match status" value="1"/>
</dbReference>
<dbReference type="InterPro" id="IPR013332">
    <property type="entry name" value="KPR_N"/>
</dbReference>
<comment type="pathway">
    <text evidence="1 12">Cofactor biosynthesis; coenzyme A biosynthesis.</text>
</comment>
<evidence type="ECO:0000259" key="13">
    <source>
        <dbReference type="Pfam" id="PF02558"/>
    </source>
</evidence>
<evidence type="ECO:0000256" key="9">
    <source>
        <dbReference type="ARBA" id="ARBA00047506"/>
    </source>
</evidence>
<evidence type="ECO:0000256" key="11">
    <source>
        <dbReference type="ARBA" id="ARBA00056765"/>
    </source>
</evidence>
<dbReference type="InterPro" id="IPR003710">
    <property type="entry name" value="ApbA"/>
</dbReference>
<evidence type="ECO:0000256" key="3">
    <source>
        <dbReference type="ARBA" id="ARBA00013014"/>
    </source>
</evidence>
<evidence type="ECO:0000256" key="1">
    <source>
        <dbReference type="ARBA" id="ARBA00004724"/>
    </source>
</evidence>
<dbReference type="FunFam" id="3.40.50.720:FF:000307">
    <property type="entry name" value="2-dehydropantoate 2-reductase"/>
    <property type="match status" value="1"/>
</dbReference>
<proteinExistence type="inferred from homology"/>
<evidence type="ECO:0000256" key="4">
    <source>
        <dbReference type="ARBA" id="ARBA00019465"/>
    </source>
</evidence>
<dbReference type="GO" id="GO:0015940">
    <property type="term" value="P:pantothenate biosynthetic process"/>
    <property type="evidence" value="ECO:0007669"/>
    <property type="project" value="InterPro"/>
</dbReference>
<dbReference type="FunFam" id="1.10.1040.10:FF:000017">
    <property type="entry name" value="2-dehydropantoate 2-reductase"/>
    <property type="match status" value="1"/>
</dbReference>
<accession>A0A133VC55</accession>
<dbReference type="GO" id="GO:0015937">
    <property type="term" value="P:coenzyme A biosynthetic process"/>
    <property type="evidence" value="ECO:0007669"/>
    <property type="project" value="UniProtKB-UniPathway"/>
</dbReference>
<dbReference type="InterPro" id="IPR013328">
    <property type="entry name" value="6PGD_dom2"/>
</dbReference>
<dbReference type="Proteomes" id="UP000070405">
    <property type="component" value="Unassembled WGS sequence"/>
</dbReference>
<organism evidence="15 16">
    <name type="scientific">candidate division MSBL1 archaeon SCGC-AAA261G05</name>
    <dbReference type="NCBI Taxonomy" id="1698276"/>
    <lineage>
        <taxon>Archaea</taxon>
        <taxon>Methanobacteriati</taxon>
        <taxon>Methanobacteriota</taxon>
        <taxon>candidate division MSBL1</taxon>
    </lineage>
</organism>
<protein>
    <recommendedName>
        <fullName evidence="4 12">2-dehydropantoate 2-reductase</fullName>
        <ecNumber evidence="3 12">1.1.1.169</ecNumber>
    </recommendedName>
    <alternativeName>
        <fullName evidence="8 12">Ketopantoate reductase</fullName>
    </alternativeName>
</protein>
<evidence type="ECO:0000256" key="5">
    <source>
        <dbReference type="ARBA" id="ARBA00022857"/>
    </source>
</evidence>
<comment type="catalytic activity">
    <reaction evidence="10">
        <text>(R)-pantoate + NAD(+) = 2-dehydropantoate + NADH + H(+)</text>
        <dbReference type="Rhea" id="RHEA:61292"/>
        <dbReference type="ChEBI" id="CHEBI:11561"/>
        <dbReference type="ChEBI" id="CHEBI:15378"/>
        <dbReference type="ChEBI" id="CHEBI:15980"/>
        <dbReference type="ChEBI" id="CHEBI:57540"/>
        <dbReference type="ChEBI" id="CHEBI:57945"/>
    </reaction>
    <physiologicalReaction direction="right-to-left" evidence="10">
        <dbReference type="Rhea" id="RHEA:61294"/>
    </physiologicalReaction>
</comment>
<sequence length="310" mass="34053">MKVAVMGAGGVGAYFGGRLAKGGIPVSFIARGEHLKAMNENGLKINSIHGDFEIQVEATDDPNDIGTVDLVLFTVKAHDTEEAGKQISPLVGENTAILSLQNGIDNEKILSRIHGRERVVGGVAYILSLVVEPGVISHEYLGRIEIGEMDGETTKRLREIKEVFENSGVRCDILTNIKKALWRKLSFNCALNAMTAITRSPLDEIVEVEESSDIFESAIREAIRVGIAEGVDMDEDEIVRALMEVTEEVGSIGSSMLHDLRREKRLEIDPINGKIVKLGRKHNIWTPINRTLYGCLKVINQNLSGQNLKN</sequence>
<comment type="caution">
    <text evidence="15">The sequence shown here is derived from an EMBL/GenBank/DDBJ whole genome shotgun (WGS) entry which is preliminary data.</text>
</comment>
<dbReference type="EMBL" id="LHYA01000010">
    <property type="protein sequence ID" value="KXB03974.1"/>
    <property type="molecule type" value="Genomic_DNA"/>
</dbReference>
<comment type="catalytic activity">
    <reaction evidence="9">
        <text>(R)-pantoate + NADP(+) = 2-dehydropantoate + NADPH + H(+)</text>
        <dbReference type="Rhea" id="RHEA:16233"/>
        <dbReference type="ChEBI" id="CHEBI:11561"/>
        <dbReference type="ChEBI" id="CHEBI:15378"/>
        <dbReference type="ChEBI" id="CHEBI:15980"/>
        <dbReference type="ChEBI" id="CHEBI:57783"/>
        <dbReference type="ChEBI" id="CHEBI:58349"/>
        <dbReference type="EC" id="1.1.1.169"/>
    </reaction>
    <physiologicalReaction direction="right-to-left" evidence="9">
        <dbReference type="Rhea" id="RHEA:16235"/>
    </physiologicalReaction>
</comment>
<evidence type="ECO:0000256" key="2">
    <source>
        <dbReference type="ARBA" id="ARBA00007870"/>
    </source>
</evidence>
<evidence type="ECO:0000313" key="16">
    <source>
        <dbReference type="Proteomes" id="UP000070405"/>
    </source>
</evidence>
<dbReference type="PATRIC" id="fig|1698276.3.peg.751"/>
<dbReference type="PANTHER" id="PTHR21708:SF26">
    <property type="entry name" value="2-DEHYDROPANTOATE 2-REDUCTASE"/>
    <property type="match status" value="1"/>
</dbReference>
<name>A0A133VC55_9EURY</name>
<comment type="similarity">
    <text evidence="2 12">Belongs to the ketopantoate reductase family.</text>
</comment>
<evidence type="ECO:0000313" key="15">
    <source>
        <dbReference type="EMBL" id="KXB03974.1"/>
    </source>
</evidence>
<evidence type="ECO:0000256" key="12">
    <source>
        <dbReference type="RuleBase" id="RU362068"/>
    </source>
</evidence>
<feature type="domain" description="Ketopantoate reductase C-terminal" evidence="14">
    <location>
        <begin position="176"/>
        <end position="299"/>
    </location>
</feature>
<evidence type="ECO:0000256" key="8">
    <source>
        <dbReference type="ARBA" id="ARBA00032024"/>
    </source>
</evidence>
<feature type="domain" description="Ketopantoate reductase N-terminal" evidence="13">
    <location>
        <begin position="3"/>
        <end position="150"/>
    </location>
</feature>
<reference evidence="15 16" key="1">
    <citation type="journal article" date="2016" name="Sci. Rep.">
        <title>Metabolic traits of an uncultured archaeal lineage -MSBL1- from brine pools of the Red Sea.</title>
        <authorList>
            <person name="Mwirichia R."/>
            <person name="Alam I."/>
            <person name="Rashid M."/>
            <person name="Vinu M."/>
            <person name="Ba-Alawi W."/>
            <person name="Anthony Kamau A."/>
            <person name="Kamanda Ngugi D."/>
            <person name="Goker M."/>
            <person name="Klenk H.P."/>
            <person name="Bajic V."/>
            <person name="Stingl U."/>
        </authorList>
    </citation>
    <scope>NUCLEOTIDE SEQUENCE [LARGE SCALE GENOMIC DNA]</scope>
    <source>
        <strain evidence="15">SCGC-AAA261G05</strain>
    </source>
</reference>
<dbReference type="Pfam" id="PF02558">
    <property type="entry name" value="ApbA"/>
    <property type="match status" value="1"/>
</dbReference>
<keyword evidence="7 12" id="KW-0560">Oxidoreductase</keyword>
<dbReference type="SUPFAM" id="SSF48179">
    <property type="entry name" value="6-phosphogluconate dehydrogenase C-terminal domain-like"/>
    <property type="match status" value="1"/>
</dbReference>
<dbReference type="Pfam" id="PF08546">
    <property type="entry name" value="ApbA_C"/>
    <property type="match status" value="1"/>
</dbReference>
<dbReference type="GO" id="GO:0008677">
    <property type="term" value="F:2-dehydropantoate 2-reductase activity"/>
    <property type="evidence" value="ECO:0007669"/>
    <property type="project" value="UniProtKB-EC"/>
</dbReference>
<evidence type="ECO:0000259" key="14">
    <source>
        <dbReference type="Pfam" id="PF08546"/>
    </source>
</evidence>
<gene>
    <name evidence="15" type="ORF">AKJ47_01325</name>
</gene>
<evidence type="ECO:0000256" key="10">
    <source>
        <dbReference type="ARBA" id="ARBA00048196"/>
    </source>
</evidence>
<dbReference type="InterPro" id="IPR051402">
    <property type="entry name" value="KPR-Related"/>
</dbReference>
<dbReference type="InterPro" id="IPR008927">
    <property type="entry name" value="6-PGluconate_DH-like_C_sf"/>
</dbReference>
<dbReference type="PANTHER" id="PTHR21708">
    <property type="entry name" value="PROBABLE 2-DEHYDROPANTOATE 2-REDUCTASE"/>
    <property type="match status" value="1"/>
</dbReference>
<keyword evidence="6 12" id="KW-0173">Coenzyme A biosynthesis</keyword>
<comment type="function">
    <text evidence="11">Catalyzes the NAD(P)H-dependent reduction of ketopantoate into pantoic acid.</text>
</comment>
<dbReference type="EC" id="1.1.1.169" evidence="3 12"/>
<comment type="function">
    <text evidence="12">Catalyzes the NADPH-dependent reduction of ketopantoate into pantoic acid.</text>
</comment>
<dbReference type="UniPathway" id="UPA00241"/>
<dbReference type="InterPro" id="IPR036291">
    <property type="entry name" value="NAD(P)-bd_dom_sf"/>
</dbReference>
<dbReference type="AlphaFoldDB" id="A0A133VC55"/>
<keyword evidence="16" id="KW-1185">Reference proteome</keyword>
<dbReference type="InterPro" id="IPR013752">
    <property type="entry name" value="KPA_reductase"/>
</dbReference>